<reference evidence="1 2" key="1">
    <citation type="journal article" date="2015" name="Genome Announc.">
        <title>Complete Genome Sequence of the Type Strain Corynebacterium mustelae DSM 45274, Isolated from Various Tissues of a Male Ferret with Lethal Sepsis.</title>
        <authorList>
            <person name="Ruckert C."/>
            <person name="Eimer J."/>
            <person name="Winkler A."/>
            <person name="Tauch A."/>
        </authorList>
    </citation>
    <scope>NUCLEOTIDE SEQUENCE [LARGE SCALE GENOMIC DNA]</scope>
    <source>
        <strain evidence="1 2">DSM 45274</strain>
    </source>
</reference>
<evidence type="ECO:0000313" key="1">
    <source>
        <dbReference type="EMBL" id="AKK04799.1"/>
    </source>
</evidence>
<dbReference type="Proteomes" id="UP000035199">
    <property type="component" value="Chromosome"/>
</dbReference>
<proteinExistence type="predicted"/>
<dbReference type="RefSeq" id="WP_047261150.1">
    <property type="nucleotide sequence ID" value="NZ_CP011542.1"/>
</dbReference>
<dbReference type="PANTHER" id="PTHR36436:SF6">
    <property type="entry name" value="SLL5081 PROTEIN"/>
    <property type="match status" value="1"/>
</dbReference>
<dbReference type="PANTHER" id="PTHR36436">
    <property type="entry name" value="SLL5081 PROTEIN"/>
    <property type="match status" value="1"/>
</dbReference>
<dbReference type="Gene3D" id="2.30.320.10">
    <property type="entry name" value="YwqG-like"/>
    <property type="match status" value="1"/>
</dbReference>
<dbReference type="SUPFAM" id="SSF103032">
    <property type="entry name" value="Hypothetical protein YwqG"/>
    <property type="match status" value="1"/>
</dbReference>
<dbReference type="PATRIC" id="fig|571915.4.peg.483"/>
<gene>
    <name evidence="1" type="ORF">CMUST_02275</name>
</gene>
<organism evidence="1 2">
    <name type="scientific">Corynebacterium mustelae</name>
    <dbReference type="NCBI Taxonomy" id="571915"/>
    <lineage>
        <taxon>Bacteria</taxon>
        <taxon>Bacillati</taxon>
        <taxon>Actinomycetota</taxon>
        <taxon>Actinomycetes</taxon>
        <taxon>Mycobacteriales</taxon>
        <taxon>Corynebacteriaceae</taxon>
        <taxon>Corynebacterium</taxon>
    </lineage>
</organism>
<evidence type="ECO:0008006" key="3">
    <source>
        <dbReference type="Google" id="ProtNLM"/>
    </source>
</evidence>
<reference evidence="2" key="2">
    <citation type="submission" date="2015-05" db="EMBL/GenBank/DDBJ databases">
        <title>Complete genome sequence of Corynebacterium mustelae DSM 45274, isolated from various tissues of a male ferret with lethal sepsis.</title>
        <authorList>
            <person name="Ruckert C."/>
            <person name="Albersmeier A."/>
            <person name="Winkler A."/>
            <person name="Tauch A."/>
        </authorList>
    </citation>
    <scope>NUCLEOTIDE SEQUENCE [LARGE SCALE GENOMIC DNA]</scope>
    <source>
        <strain evidence="2">DSM 45274</strain>
    </source>
</reference>
<name>A0A0G3GUH8_9CORY</name>
<protein>
    <recommendedName>
        <fullName evidence="3">DUF1963 family protein</fullName>
    </recommendedName>
</protein>
<dbReference type="Pfam" id="PF09234">
    <property type="entry name" value="DUF1963"/>
    <property type="match status" value="1"/>
</dbReference>
<dbReference type="InterPro" id="IPR015315">
    <property type="entry name" value="DUF1963"/>
</dbReference>
<accession>A0A0G3GUH8</accession>
<dbReference type="InterPro" id="IPR035948">
    <property type="entry name" value="YwqG-like_sf"/>
</dbReference>
<dbReference type="OrthoDB" id="4775619at2"/>
<dbReference type="AlphaFoldDB" id="A0A0G3GUH8"/>
<dbReference type="STRING" id="571915.CMUST_02275"/>
<dbReference type="KEGG" id="cmv:CMUST_02275"/>
<evidence type="ECO:0000313" key="2">
    <source>
        <dbReference type="Proteomes" id="UP000035199"/>
    </source>
</evidence>
<dbReference type="EMBL" id="CP011542">
    <property type="protein sequence ID" value="AKK04799.1"/>
    <property type="molecule type" value="Genomic_DNA"/>
</dbReference>
<keyword evidence="2" id="KW-1185">Reference proteome</keyword>
<sequence>MRKASRVDSLIRSKLENIESPFAEFAAANLRRTTKLTFSPPTEPVAVTASRTGNTAAVTPNHPWPVDSAGNPMQHLAQLNLAELPAREELPAEGLLQFFVAVDDHMGTTNGADPNYRGSVVRYIPAAELETAAAETHDHPKSIFTIDQFRITGTLYDQAPQYDDYQFSAVAEQAGIYTEEEDFLDSIGFYDDEDFEDLDEEDALEEYGWLDPVDALEDVTDHYAQLFLGGWTQHPQQDPRNYLHDENSRYFNPHFHTQDMQLLLQLASATGIDIGHDGILHFFIGDKDLANLDFSTPLYSFSAH</sequence>